<proteinExistence type="predicted"/>
<dbReference type="Proteomes" id="UP001501444">
    <property type="component" value="Unassembled WGS sequence"/>
</dbReference>
<dbReference type="Pfam" id="PF13602">
    <property type="entry name" value="ADH_zinc_N_2"/>
    <property type="match status" value="1"/>
</dbReference>
<keyword evidence="2" id="KW-1185">Reference proteome</keyword>
<organism evidence="1 2">
    <name type="scientific">Dactylosporangium salmoneum</name>
    <dbReference type="NCBI Taxonomy" id="53361"/>
    <lineage>
        <taxon>Bacteria</taxon>
        <taxon>Bacillati</taxon>
        <taxon>Actinomycetota</taxon>
        <taxon>Actinomycetes</taxon>
        <taxon>Micromonosporales</taxon>
        <taxon>Micromonosporaceae</taxon>
        <taxon>Dactylosporangium</taxon>
    </lineage>
</organism>
<dbReference type="PANTHER" id="PTHR44013">
    <property type="entry name" value="ZINC-TYPE ALCOHOL DEHYDROGENASE-LIKE PROTEIN C16A3.02C"/>
    <property type="match status" value="1"/>
</dbReference>
<dbReference type="InterPro" id="IPR052733">
    <property type="entry name" value="Chloroplast_QOR"/>
</dbReference>
<dbReference type="Gene3D" id="3.40.50.720">
    <property type="entry name" value="NAD(P)-binding Rossmann-like Domain"/>
    <property type="match status" value="1"/>
</dbReference>
<accession>A0ABP5V2H5</accession>
<name>A0ABP5V2H5_9ACTN</name>
<dbReference type="PANTHER" id="PTHR44013:SF1">
    <property type="entry name" value="ZINC-TYPE ALCOHOL DEHYDROGENASE-LIKE PROTEIN C16A3.02C"/>
    <property type="match status" value="1"/>
</dbReference>
<evidence type="ECO:0000313" key="2">
    <source>
        <dbReference type="Proteomes" id="UP001501444"/>
    </source>
</evidence>
<dbReference type="EMBL" id="BAAARV010000132">
    <property type="protein sequence ID" value="GAA2393034.1"/>
    <property type="molecule type" value="Genomic_DNA"/>
</dbReference>
<protein>
    <recommendedName>
        <fullName evidence="3">Zinc-binding dehydrogenase</fullName>
    </recommendedName>
</protein>
<dbReference type="SUPFAM" id="SSF51735">
    <property type="entry name" value="NAD(P)-binding Rossmann-fold domains"/>
    <property type="match status" value="1"/>
</dbReference>
<evidence type="ECO:0000313" key="1">
    <source>
        <dbReference type="EMBL" id="GAA2393034.1"/>
    </source>
</evidence>
<gene>
    <name evidence="1" type="ORF">GCM10010170_106040</name>
</gene>
<reference evidence="2" key="1">
    <citation type="journal article" date="2019" name="Int. J. Syst. Evol. Microbiol.">
        <title>The Global Catalogue of Microorganisms (GCM) 10K type strain sequencing project: providing services to taxonomists for standard genome sequencing and annotation.</title>
        <authorList>
            <consortium name="The Broad Institute Genomics Platform"/>
            <consortium name="The Broad Institute Genome Sequencing Center for Infectious Disease"/>
            <person name="Wu L."/>
            <person name="Ma J."/>
        </authorList>
    </citation>
    <scope>NUCLEOTIDE SEQUENCE [LARGE SCALE GENOMIC DNA]</scope>
    <source>
        <strain evidence="2">JCM 3272</strain>
    </source>
</reference>
<sequence length="120" mass="12316">MRSLGADEMLDYRSDDLAAVRDVDVAVATVPGQAPALAAMLRPEGLVVALDGADGPAATDAEGVYLLVEPDRAGLDALAAMVLEGSLRVLVDRVFPLAEAASAHELGEAGHVTGKLVPRT</sequence>
<comment type="caution">
    <text evidence="1">The sequence shown here is derived from an EMBL/GenBank/DDBJ whole genome shotgun (WGS) entry which is preliminary data.</text>
</comment>
<evidence type="ECO:0008006" key="3">
    <source>
        <dbReference type="Google" id="ProtNLM"/>
    </source>
</evidence>
<dbReference type="RefSeq" id="WP_344620388.1">
    <property type="nucleotide sequence ID" value="NZ_BAAARV010000132.1"/>
</dbReference>
<dbReference type="InterPro" id="IPR036291">
    <property type="entry name" value="NAD(P)-bd_dom_sf"/>
</dbReference>
<dbReference type="Gene3D" id="3.90.180.10">
    <property type="entry name" value="Medium-chain alcohol dehydrogenases, catalytic domain"/>
    <property type="match status" value="1"/>
</dbReference>